<name>A0A6G1IV15_9PLEO</name>
<protein>
    <submittedName>
        <fullName evidence="1">Uncharacterized protein</fullName>
    </submittedName>
</protein>
<dbReference type="EMBL" id="MU005590">
    <property type="protein sequence ID" value="KAF2681803.1"/>
    <property type="molecule type" value="Genomic_DNA"/>
</dbReference>
<dbReference type="Proteomes" id="UP000799291">
    <property type="component" value="Unassembled WGS sequence"/>
</dbReference>
<reference evidence="1" key="1">
    <citation type="journal article" date="2020" name="Stud. Mycol.">
        <title>101 Dothideomycetes genomes: a test case for predicting lifestyles and emergence of pathogens.</title>
        <authorList>
            <person name="Haridas S."/>
            <person name="Albert R."/>
            <person name="Binder M."/>
            <person name="Bloem J."/>
            <person name="Labutti K."/>
            <person name="Salamov A."/>
            <person name="Andreopoulos B."/>
            <person name="Baker S."/>
            <person name="Barry K."/>
            <person name="Bills G."/>
            <person name="Bluhm B."/>
            <person name="Cannon C."/>
            <person name="Castanera R."/>
            <person name="Culley D."/>
            <person name="Daum C."/>
            <person name="Ezra D."/>
            <person name="Gonzalez J."/>
            <person name="Henrissat B."/>
            <person name="Kuo A."/>
            <person name="Liang C."/>
            <person name="Lipzen A."/>
            <person name="Lutzoni F."/>
            <person name="Magnuson J."/>
            <person name="Mondo S."/>
            <person name="Nolan M."/>
            <person name="Ohm R."/>
            <person name="Pangilinan J."/>
            <person name="Park H.-J."/>
            <person name="Ramirez L."/>
            <person name="Alfaro M."/>
            <person name="Sun H."/>
            <person name="Tritt A."/>
            <person name="Yoshinaga Y."/>
            <person name="Zwiers L.-H."/>
            <person name="Turgeon B."/>
            <person name="Goodwin S."/>
            <person name="Spatafora J."/>
            <person name="Crous P."/>
            <person name="Grigoriev I."/>
        </authorList>
    </citation>
    <scope>NUCLEOTIDE SEQUENCE</scope>
    <source>
        <strain evidence="1">CBS 122367</strain>
    </source>
</reference>
<dbReference type="OrthoDB" id="2959108at2759"/>
<evidence type="ECO:0000313" key="1">
    <source>
        <dbReference type="EMBL" id="KAF2681803.1"/>
    </source>
</evidence>
<proteinExistence type="predicted"/>
<dbReference type="AlphaFoldDB" id="A0A6G1IV15"/>
<evidence type="ECO:0000313" key="2">
    <source>
        <dbReference type="Proteomes" id="UP000799291"/>
    </source>
</evidence>
<keyword evidence="2" id="KW-1185">Reference proteome</keyword>
<sequence length="83" mass="9656">MGQQPRGVPVDPNCLDIKILNKYNRPTVSTNDQLRNLRGLRGGWDRPIDELKLLDLTSFRFNIWGDRYMRWVGRVLLTKCLAA</sequence>
<gene>
    <name evidence="1" type="ORF">K458DRAFT_420565</name>
</gene>
<organism evidence="1 2">
    <name type="scientific">Lentithecium fluviatile CBS 122367</name>
    <dbReference type="NCBI Taxonomy" id="1168545"/>
    <lineage>
        <taxon>Eukaryota</taxon>
        <taxon>Fungi</taxon>
        <taxon>Dikarya</taxon>
        <taxon>Ascomycota</taxon>
        <taxon>Pezizomycotina</taxon>
        <taxon>Dothideomycetes</taxon>
        <taxon>Pleosporomycetidae</taxon>
        <taxon>Pleosporales</taxon>
        <taxon>Massarineae</taxon>
        <taxon>Lentitheciaceae</taxon>
        <taxon>Lentithecium</taxon>
    </lineage>
</organism>
<accession>A0A6G1IV15</accession>